<protein>
    <recommendedName>
        <fullName evidence="4">Esterase</fullName>
    </recommendedName>
</protein>
<evidence type="ECO:0008006" key="4">
    <source>
        <dbReference type="Google" id="ProtNLM"/>
    </source>
</evidence>
<feature type="repeat" description="TPR" evidence="1">
    <location>
        <begin position="346"/>
        <end position="379"/>
    </location>
</feature>
<dbReference type="Gene3D" id="3.40.50.1820">
    <property type="entry name" value="alpha/beta hydrolase"/>
    <property type="match status" value="1"/>
</dbReference>
<comment type="caution">
    <text evidence="2">The sequence shown here is derived from an EMBL/GenBank/DDBJ whole genome shotgun (WGS) entry which is preliminary data.</text>
</comment>
<dbReference type="Gene3D" id="1.25.40.10">
    <property type="entry name" value="Tetratricopeptide repeat domain"/>
    <property type="match status" value="1"/>
</dbReference>
<dbReference type="Proteomes" id="UP000660708">
    <property type="component" value="Unassembled WGS sequence"/>
</dbReference>
<keyword evidence="1" id="KW-0802">TPR repeat</keyword>
<keyword evidence="3" id="KW-1185">Reference proteome</keyword>
<gene>
    <name evidence="2" type="ORF">PPEP_a0879</name>
</gene>
<evidence type="ECO:0000313" key="2">
    <source>
        <dbReference type="EMBL" id="MBE0345902.1"/>
    </source>
</evidence>
<dbReference type="SUPFAM" id="SSF53474">
    <property type="entry name" value="alpha/beta-Hydrolases"/>
    <property type="match status" value="1"/>
</dbReference>
<evidence type="ECO:0000313" key="3">
    <source>
        <dbReference type="Proteomes" id="UP000660708"/>
    </source>
</evidence>
<dbReference type="PROSITE" id="PS50005">
    <property type="entry name" value="TPR"/>
    <property type="match status" value="1"/>
</dbReference>
<dbReference type="InterPro" id="IPR000801">
    <property type="entry name" value="Esterase-like"/>
</dbReference>
<organism evidence="2 3">
    <name type="scientific">Pseudoalteromonas peptidolytica F12-50-A1</name>
    <dbReference type="NCBI Taxonomy" id="1315280"/>
    <lineage>
        <taxon>Bacteria</taxon>
        <taxon>Pseudomonadati</taxon>
        <taxon>Pseudomonadota</taxon>
        <taxon>Gammaproteobacteria</taxon>
        <taxon>Alteromonadales</taxon>
        <taxon>Pseudoalteromonadaceae</taxon>
        <taxon>Pseudoalteromonas</taxon>
    </lineage>
</organism>
<name>A0A8I0T435_9GAMM</name>
<dbReference type="PANTHER" id="PTHR48098:SF6">
    <property type="entry name" value="FERRI-BACILLIBACTIN ESTERASE BESA"/>
    <property type="match status" value="1"/>
</dbReference>
<evidence type="ECO:0000256" key="1">
    <source>
        <dbReference type="PROSITE-ProRule" id="PRU00339"/>
    </source>
</evidence>
<dbReference type="Pfam" id="PF00756">
    <property type="entry name" value="Esterase"/>
    <property type="match status" value="1"/>
</dbReference>
<dbReference type="InterPro" id="IPR011990">
    <property type="entry name" value="TPR-like_helical_dom_sf"/>
</dbReference>
<dbReference type="InterPro" id="IPR019734">
    <property type="entry name" value="TPR_rpt"/>
</dbReference>
<dbReference type="RefSeq" id="WP_147390785.1">
    <property type="nucleotide sequence ID" value="NZ_AQHF01000020.1"/>
</dbReference>
<proteinExistence type="predicted"/>
<sequence>MRFIIFLVIMLVATSSKVYGQTLKQQPITIGLEVSFASEILKENREVMIYTPNDYDPKKQYQVLYLLDAEFFFIQTVGTVESLVSTGKIPATIIVGLKTTVRTRDYLPSINGEPKSSRQRWIKEKFPQFGKTTEFTNFLTQELFPFIESRYSLKPNRTLVGYSNGGIYGLHTFLSKPDVFTNYLLISPPGWWGEEELDLQFQALSNSGHDLSRNLYLSIAGEGGDFYTNGMRVASNLKALRSTDVKWQFSLKESETHQTTFYPSLYEGLTKLFDDFYFELNEESGKYAQISDIEDYYLKLSKRYEFAVLAPESIYKALADAQTSHKRLDAALVTLTAFVTRYPDSSYAHASLGHGYLEIKSYNKALESFNHALQLAKTQQVDDPTVYDYFESMIAQAKSKIVQ</sequence>
<dbReference type="EMBL" id="AQHF01000020">
    <property type="protein sequence ID" value="MBE0345902.1"/>
    <property type="molecule type" value="Genomic_DNA"/>
</dbReference>
<dbReference type="InterPro" id="IPR029058">
    <property type="entry name" value="AB_hydrolase_fold"/>
</dbReference>
<dbReference type="PANTHER" id="PTHR48098">
    <property type="entry name" value="ENTEROCHELIN ESTERASE-RELATED"/>
    <property type="match status" value="1"/>
</dbReference>
<reference evidence="2 3" key="1">
    <citation type="submission" date="2015-06" db="EMBL/GenBank/DDBJ databases">
        <title>Genome sequence of Pseudoalteromonas peptidolytica.</title>
        <authorList>
            <person name="Xie B.-B."/>
            <person name="Rong J.-C."/>
            <person name="Qin Q.-L."/>
            <person name="Zhang Y.-Z."/>
        </authorList>
    </citation>
    <scope>NUCLEOTIDE SEQUENCE [LARGE SCALE GENOMIC DNA]</scope>
    <source>
        <strain evidence="2 3">F12-50-A1</strain>
    </source>
</reference>
<accession>A0A8I0T435</accession>
<dbReference type="SUPFAM" id="SSF48452">
    <property type="entry name" value="TPR-like"/>
    <property type="match status" value="1"/>
</dbReference>
<dbReference type="AlphaFoldDB" id="A0A8I0T435"/>
<dbReference type="InterPro" id="IPR050583">
    <property type="entry name" value="Mycobacterial_A85_antigen"/>
</dbReference>